<evidence type="ECO:0000259" key="3">
    <source>
        <dbReference type="SMART" id="SM00645"/>
    </source>
</evidence>
<dbReference type="InterPro" id="IPR038765">
    <property type="entry name" value="Papain-like_cys_pep_sf"/>
</dbReference>
<dbReference type="PROSITE" id="PS00640">
    <property type="entry name" value="THIOL_PROTEASE_ASN"/>
    <property type="match status" value="1"/>
</dbReference>
<evidence type="ECO:0000313" key="4">
    <source>
        <dbReference type="Proteomes" id="UP000887581"/>
    </source>
</evidence>
<dbReference type="InterPro" id="IPR025661">
    <property type="entry name" value="Pept_asp_AS"/>
</dbReference>
<dbReference type="Pfam" id="PF00112">
    <property type="entry name" value="Peptidase_C1"/>
    <property type="match status" value="1"/>
</dbReference>
<dbReference type="SUPFAM" id="SSF54001">
    <property type="entry name" value="Cysteine proteinases"/>
    <property type="match status" value="1"/>
</dbReference>
<comment type="similarity">
    <text evidence="1">Belongs to the peptidase C1 family.</text>
</comment>
<proteinExistence type="inferred from homology"/>
<dbReference type="WBParaSite" id="sdigi.contig227.g6384.t1">
    <property type="protein sequence ID" value="sdigi.contig227.g6384.t1"/>
    <property type="gene ID" value="sdigi.contig227.g6384"/>
</dbReference>
<dbReference type="SMART" id="SM00645">
    <property type="entry name" value="Pept_C1"/>
    <property type="match status" value="1"/>
</dbReference>
<protein>
    <submittedName>
        <fullName evidence="5">Peptidase C1A papain C-terminal domain-containing protein</fullName>
    </submittedName>
</protein>
<dbReference type="CDD" id="cd02248">
    <property type="entry name" value="Peptidase_C1A"/>
    <property type="match status" value="1"/>
</dbReference>
<name>A0A915PQ23_9BILA</name>
<dbReference type="GO" id="GO:0008234">
    <property type="term" value="F:cysteine-type peptidase activity"/>
    <property type="evidence" value="ECO:0007669"/>
    <property type="project" value="InterPro"/>
</dbReference>
<evidence type="ECO:0000256" key="2">
    <source>
        <dbReference type="ARBA" id="ARBA00023157"/>
    </source>
</evidence>
<dbReference type="InterPro" id="IPR039417">
    <property type="entry name" value="Peptidase_C1A_papain-like"/>
</dbReference>
<reference evidence="5" key="1">
    <citation type="submission" date="2022-11" db="UniProtKB">
        <authorList>
            <consortium name="WormBaseParasite"/>
        </authorList>
    </citation>
    <scope>IDENTIFICATION</scope>
</reference>
<dbReference type="GO" id="GO:0006508">
    <property type="term" value="P:proteolysis"/>
    <property type="evidence" value="ECO:0007669"/>
    <property type="project" value="InterPro"/>
</dbReference>
<dbReference type="InterPro" id="IPR025660">
    <property type="entry name" value="Pept_his_AS"/>
</dbReference>
<evidence type="ECO:0000313" key="5">
    <source>
        <dbReference type="WBParaSite" id="sdigi.contig227.g6384.t1"/>
    </source>
</evidence>
<feature type="domain" description="Peptidase C1A papain C-terminal" evidence="3">
    <location>
        <begin position="5"/>
        <end position="152"/>
    </location>
</feature>
<accession>A0A915PQ23</accession>
<sequence length="163" mass="18086">MFAFRYVADNDGIDTEESYPYDGYRQSCRYSNETRGTTAYGGRLLPEGDELQLQAALVVVGPISVAINSSMLHFYSKGIFSSSICSKSVDHAMLAVGYGTDKIKLRNGTTKSVDYWLIKNSWSSDWGENGYLKLARNQDNMCGIGFYSCYPLVPSSKNPLPVD</sequence>
<keyword evidence="2" id="KW-1015">Disulfide bond</keyword>
<dbReference type="PROSITE" id="PS00639">
    <property type="entry name" value="THIOL_PROTEASE_HIS"/>
    <property type="match status" value="1"/>
</dbReference>
<evidence type="ECO:0000256" key="1">
    <source>
        <dbReference type="ARBA" id="ARBA00008455"/>
    </source>
</evidence>
<dbReference type="PANTHER" id="PTHR12411">
    <property type="entry name" value="CYSTEINE PROTEASE FAMILY C1-RELATED"/>
    <property type="match status" value="1"/>
</dbReference>
<dbReference type="Gene3D" id="3.90.70.10">
    <property type="entry name" value="Cysteine proteinases"/>
    <property type="match status" value="1"/>
</dbReference>
<dbReference type="Proteomes" id="UP000887581">
    <property type="component" value="Unplaced"/>
</dbReference>
<dbReference type="InterPro" id="IPR000668">
    <property type="entry name" value="Peptidase_C1A_C"/>
</dbReference>
<dbReference type="InterPro" id="IPR013128">
    <property type="entry name" value="Peptidase_C1A"/>
</dbReference>
<organism evidence="4 5">
    <name type="scientific">Setaria digitata</name>
    <dbReference type="NCBI Taxonomy" id="48799"/>
    <lineage>
        <taxon>Eukaryota</taxon>
        <taxon>Metazoa</taxon>
        <taxon>Ecdysozoa</taxon>
        <taxon>Nematoda</taxon>
        <taxon>Chromadorea</taxon>
        <taxon>Rhabditida</taxon>
        <taxon>Spirurina</taxon>
        <taxon>Spiruromorpha</taxon>
        <taxon>Filarioidea</taxon>
        <taxon>Setariidae</taxon>
        <taxon>Setaria</taxon>
    </lineage>
</organism>
<dbReference type="AlphaFoldDB" id="A0A915PQ23"/>
<keyword evidence="4" id="KW-1185">Reference proteome</keyword>